<feature type="domain" description="ABC transmembrane type-1" evidence="13">
    <location>
        <begin position="59"/>
        <end position="351"/>
    </location>
</feature>
<dbReference type="EMBL" id="WJXW01000010">
    <property type="protein sequence ID" value="KAF9732835.1"/>
    <property type="molecule type" value="Genomic_DNA"/>
</dbReference>
<dbReference type="GO" id="GO:0005743">
    <property type="term" value="C:mitochondrial inner membrane"/>
    <property type="evidence" value="ECO:0007669"/>
    <property type="project" value="TreeGrafter"/>
</dbReference>
<feature type="transmembrane region" description="Helical" evidence="11">
    <location>
        <begin position="325"/>
        <end position="343"/>
    </location>
</feature>
<dbReference type="InterPro" id="IPR036640">
    <property type="entry name" value="ABC1_TM_sf"/>
</dbReference>
<dbReference type="PROSITE" id="PS50929">
    <property type="entry name" value="ABC_TM1F"/>
    <property type="match status" value="2"/>
</dbReference>
<evidence type="ECO:0000313" key="14">
    <source>
        <dbReference type="EMBL" id="KAF9732835.1"/>
    </source>
</evidence>
<dbReference type="SUPFAM" id="SSF52540">
    <property type="entry name" value="P-loop containing nucleoside triphosphate hydrolases"/>
    <property type="match status" value="2"/>
</dbReference>
<feature type="transmembrane region" description="Helical" evidence="11">
    <location>
        <begin position="699"/>
        <end position="724"/>
    </location>
</feature>
<evidence type="ECO:0000256" key="8">
    <source>
        <dbReference type="ARBA" id="ARBA00022989"/>
    </source>
</evidence>
<feature type="transmembrane region" description="Helical" evidence="11">
    <location>
        <begin position="110"/>
        <end position="131"/>
    </location>
</feature>
<sequence>MGSTGPQTPRPSELEKPVENSRKGTEGEEEQDEAPKASLKTLLRVLAFGSQFDRIIQTACFVAALATGAAMPLMALILGRLTANITGFGKDGSTASPSQFMSQISTNALWFVYLFIAKFILVYIWGLGFTFTANRTVQALRLTCLRRVLLRSVVYHDEKTPGSLSRTITSQCDAIQASLADRTGVLIQALSMLVSAFAVAFSQSWQLTLVMLAVVALTMAFMGFVVGNDQKLEGKLLKHYEECSLIAEDALGSIMTVVAFGAVNKFLAKYDVVLAQAQKLGKKKGPLVGMMFASQYFFMLIAWAIGFWFGVYLYTHGHISDPGRILAVFFSTLIGMGGTMVLGPNMPLFVKAVTAAGAVFELLDNLEDQDEEASEGASGQAQSARGNSKGHLQLQDVTFTYPSRPDRSALSNINLRFIPGTSTVIMGPSGAGKSTLISLLERWLVPTSGTILIDDQDISSVSVKWLRSQIALVQQEPQLFNASIFENIAHGLSGTDFANVSPQDKAKLVEDACREARVTEFIERFPQGLGTNVGDQGSLLSGGQKQRIAIARAMIGQRPVLLMDEATSALDNENSKVIESLMTRSSNRTTISISHKIRSAMRADHIVVLDEGRVAEQGTHDHLIRANGLYKRLYEAQTSMEPEQDEIDRGEEILTQKEPAAVESSAVPEQLIEHDDMSESGKRPFFSNIWEVAKENRRYWSIFLVGLCACVFTAQPFPAQGILLGRVLDVFQGPTDRISSRTNFYASMFLVVGFGALISYAVMGFFMTLLGVYILKFYRLEYFRAVLLQRMDFFDRTSSGLLLSRLSSDPSNLQELIGVNLGLLMSMFIQIISAAIIGLAFSWKFALVGIFGAQPVVFAAGYVRFKLDSALVEATTTIFEDSARFASDALSAVRTVKAFTLEMTVQESYQKHLASTIGTLHRKTATIMLFFALSESIELLALALAFWYGGRLLSRGELSTASFFTVFIAVIFGGQAAGAIFGYTSNVSKAKLAASNILAMRQRVQPQSKPESLDNATEPKDTGVAVDFQHVSFAYPARQNVPVLKDISLRILQGQTVAIVGSSGSGKSTLLALIERFYDVQSGSLEVFGRPVSSHDLDAYRKRLAYVSQEPRLYRGSIRENVELGVDENSITEADVAQVCDAANLTDLIASLSEGYSSECGSVALSGGQKQRVAIARALIRNPDILLLDEPTSALDAESEKMVQDTLQSIGGDSRTMIVVTHRLNTIRHADTIFVMSAGQVVESGTHVELMAQRGSYFSMFQSSRSD</sequence>
<keyword evidence="5" id="KW-0677">Repeat</keyword>
<dbReference type="InterPro" id="IPR027417">
    <property type="entry name" value="P-loop_NTPase"/>
</dbReference>
<dbReference type="GO" id="GO:0090374">
    <property type="term" value="P:oligopeptide export from mitochondrion"/>
    <property type="evidence" value="ECO:0007669"/>
    <property type="project" value="TreeGrafter"/>
</dbReference>
<feature type="transmembrane region" description="Helical" evidence="11">
    <location>
        <begin position="816"/>
        <end position="839"/>
    </location>
</feature>
<feature type="transmembrane region" description="Helical" evidence="11">
    <location>
        <begin position="845"/>
        <end position="863"/>
    </location>
</feature>
<dbReference type="Gene3D" id="3.40.50.300">
    <property type="entry name" value="P-loop containing nucleotide triphosphate hydrolases"/>
    <property type="match status" value="2"/>
</dbReference>
<evidence type="ECO:0000256" key="5">
    <source>
        <dbReference type="ARBA" id="ARBA00022737"/>
    </source>
</evidence>
<dbReference type="GO" id="GO:0005524">
    <property type="term" value="F:ATP binding"/>
    <property type="evidence" value="ECO:0007669"/>
    <property type="project" value="UniProtKB-KW"/>
</dbReference>
<evidence type="ECO:0000256" key="6">
    <source>
        <dbReference type="ARBA" id="ARBA00022741"/>
    </source>
</evidence>
<dbReference type="InterPro" id="IPR003593">
    <property type="entry name" value="AAA+_ATPase"/>
</dbReference>
<dbReference type="PROSITE" id="PS00211">
    <property type="entry name" value="ABC_TRANSPORTER_1"/>
    <property type="match status" value="2"/>
</dbReference>
<feature type="domain" description="ABC transmembrane type-1" evidence="13">
    <location>
        <begin position="718"/>
        <end position="989"/>
    </location>
</feature>
<dbReference type="FunFam" id="3.40.50.300:FF:000967">
    <property type="entry name" value="ABC multidrug transporter mdr4"/>
    <property type="match status" value="1"/>
</dbReference>
<reference evidence="14" key="1">
    <citation type="journal article" date="2020" name="Mol. Plant Microbe Interact.">
        <title>Genome Sequence of the Biocontrol Agent Coniothyrium minitans strain Conio (IMI 134523).</title>
        <authorList>
            <person name="Patel D."/>
            <person name="Shittu T.A."/>
            <person name="Baroncelli R."/>
            <person name="Muthumeenakshi S."/>
            <person name="Osborne T.H."/>
            <person name="Janganan T.K."/>
            <person name="Sreenivasaprasad S."/>
        </authorList>
    </citation>
    <scope>NUCLEOTIDE SEQUENCE</scope>
    <source>
        <strain evidence="14">Conio</strain>
    </source>
</reference>
<dbReference type="Proteomes" id="UP000756921">
    <property type="component" value="Unassembled WGS sequence"/>
</dbReference>
<feature type="compositionally biased region" description="Basic and acidic residues" evidence="10">
    <location>
        <begin position="12"/>
        <end position="26"/>
    </location>
</feature>
<name>A0A9P6KND1_9PLEO</name>
<feature type="transmembrane region" description="Helical" evidence="11">
    <location>
        <begin position="183"/>
        <end position="201"/>
    </location>
</feature>
<dbReference type="OrthoDB" id="6500128at2759"/>
<evidence type="ECO:0000259" key="13">
    <source>
        <dbReference type="PROSITE" id="PS50929"/>
    </source>
</evidence>
<evidence type="ECO:0000256" key="4">
    <source>
        <dbReference type="ARBA" id="ARBA00022692"/>
    </source>
</evidence>
<evidence type="ECO:0000256" key="3">
    <source>
        <dbReference type="ARBA" id="ARBA00022448"/>
    </source>
</evidence>
<dbReference type="InterPro" id="IPR039421">
    <property type="entry name" value="Type_1_exporter"/>
</dbReference>
<keyword evidence="9 11" id="KW-0472">Membrane</keyword>
<evidence type="ECO:0000256" key="10">
    <source>
        <dbReference type="SAM" id="MobiDB-lite"/>
    </source>
</evidence>
<evidence type="ECO:0000256" key="7">
    <source>
        <dbReference type="ARBA" id="ARBA00022840"/>
    </source>
</evidence>
<feature type="region of interest" description="Disordered" evidence="10">
    <location>
        <begin position="371"/>
        <end position="390"/>
    </location>
</feature>
<comment type="caution">
    <text evidence="14">The sequence shown here is derived from an EMBL/GenBank/DDBJ whole genome shotgun (WGS) entry which is preliminary data.</text>
</comment>
<dbReference type="Pfam" id="PF00664">
    <property type="entry name" value="ABC_membrane"/>
    <property type="match status" value="2"/>
</dbReference>
<dbReference type="AlphaFoldDB" id="A0A9P6KND1"/>
<evidence type="ECO:0000256" key="1">
    <source>
        <dbReference type="ARBA" id="ARBA00004141"/>
    </source>
</evidence>
<evidence type="ECO:0000256" key="2">
    <source>
        <dbReference type="ARBA" id="ARBA00007577"/>
    </source>
</evidence>
<dbReference type="Pfam" id="PF00005">
    <property type="entry name" value="ABC_tran"/>
    <property type="match status" value="2"/>
</dbReference>
<dbReference type="PANTHER" id="PTHR43394">
    <property type="entry name" value="ATP-DEPENDENT PERMEASE MDL1, MITOCHONDRIAL"/>
    <property type="match status" value="1"/>
</dbReference>
<protein>
    <submittedName>
        <fullName evidence="14">ABC transporter</fullName>
    </submittedName>
</protein>
<dbReference type="CDD" id="cd18577">
    <property type="entry name" value="ABC_6TM_Pgp_ABCB1_D1_like"/>
    <property type="match status" value="1"/>
</dbReference>
<keyword evidence="6" id="KW-0547">Nucleotide-binding</keyword>
<dbReference type="PROSITE" id="PS50893">
    <property type="entry name" value="ABC_TRANSPORTER_2"/>
    <property type="match status" value="2"/>
</dbReference>
<dbReference type="SMART" id="SM00382">
    <property type="entry name" value="AAA"/>
    <property type="match status" value="2"/>
</dbReference>
<feature type="transmembrane region" description="Helical" evidence="11">
    <location>
        <begin position="287"/>
        <end position="313"/>
    </location>
</feature>
<dbReference type="GO" id="GO:0016887">
    <property type="term" value="F:ATP hydrolysis activity"/>
    <property type="evidence" value="ECO:0007669"/>
    <property type="project" value="InterPro"/>
</dbReference>
<feature type="transmembrane region" description="Helical" evidence="11">
    <location>
        <begin position="927"/>
        <end position="949"/>
    </location>
</feature>
<dbReference type="GO" id="GO:0015421">
    <property type="term" value="F:ABC-type oligopeptide transporter activity"/>
    <property type="evidence" value="ECO:0007669"/>
    <property type="project" value="TreeGrafter"/>
</dbReference>
<feature type="transmembrane region" description="Helical" evidence="11">
    <location>
        <begin position="961"/>
        <end position="983"/>
    </location>
</feature>
<gene>
    <name evidence="14" type="ORF">PMIN01_09693</name>
</gene>
<proteinExistence type="inferred from homology"/>
<keyword evidence="4 11" id="KW-0812">Transmembrane</keyword>
<evidence type="ECO:0000313" key="15">
    <source>
        <dbReference type="Proteomes" id="UP000756921"/>
    </source>
</evidence>
<feature type="compositionally biased region" description="Low complexity" evidence="10">
    <location>
        <begin position="375"/>
        <end position="384"/>
    </location>
</feature>
<keyword evidence="15" id="KW-1185">Reference proteome</keyword>
<dbReference type="InterPro" id="IPR003439">
    <property type="entry name" value="ABC_transporter-like_ATP-bd"/>
</dbReference>
<evidence type="ECO:0000256" key="11">
    <source>
        <dbReference type="SAM" id="Phobius"/>
    </source>
</evidence>
<dbReference type="Gene3D" id="1.20.1560.10">
    <property type="entry name" value="ABC transporter type 1, transmembrane domain"/>
    <property type="match status" value="1"/>
</dbReference>
<keyword evidence="7" id="KW-0067">ATP-binding</keyword>
<organism evidence="14 15">
    <name type="scientific">Paraphaeosphaeria minitans</name>
    <dbReference type="NCBI Taxonomy" id="565426"/>
    <lineage>
        <taxon>Eukaryota</taxon>
        <taxon>Fungi</taxon>
        <taxon>Dikarya</taxon>
        <taxon>Ascomycota</taxon>
        <taxon>Pezizomycotina</taxon>
        <taxon>Dothideomycetes</taxon>
        <taxon>Pleosporomycetidae</taxon>
        <taxon>Pleosporales</taxon>
        <taxon>Massarineae</taxon>
        <taxon>Didymosphaeriaceae</taxon>
        <taxon>Paraphaeosphaeria</taxon>
    </lineage>
</organism>
<dbReference type="CDD" id="cd18578">
    <property type="entry name" value="ABC_6TM_Pgp_ABCB1_D2_like"/>
    <property type="match status" value="1"/>
</dbReference>
<feature type="region of interest" description="Disordered" evidence="10">
    <location>
        <begin position="1"/>
        <end position="35"/>
    </location>
</feature>
<dbReference type="PANTHER" id="PTHR43394:SF11">
    <property type="entry name" value="ATP-BINDING CASSETTE TRANSPORTER"/>
    <property type="match status" value="1"/>
</dbReference>
<evidence type="ECO:0000259" key="12">
    <source>
        <dbReference type="PROSITE" id="PS50893"/>
    </source>
</evidence>
<accession>A0A9P6KND1</accession>
<feature type="domain" description="ABC transporter" evidence="12">
    <location>
        <begin position="1026"/>
        <end position="1263"/>
    </location>
</feature>
<dbReference type="InterPro" id="IPR017871">
    <property type="entry name" value="ABC_transporter-like_CS"/>
</dbReference>
<keyword evidence="8 11" id="KW-1133">Transmembrane helix</keyword>
<feature type="domain" description="ABC transporter" evidence="12">
    <location>
        <begin position="392"/>
        <end position="636"/>
    </location>
</feature>
<evidence type="ECO:0000256" key="9">
    <source>
        <dbReference type="ARBA" id="ARBA00023136"/>
    </source>
</evidence>
<keyword evidence="3" id="KW-0813">Transport</keyword>
<feature type="transmembrane region" description="Helical" evidence="11">
    <location>
        <begin position="744"/>
        <end position="775"/>
    </location>
</feature>
<dbReference type="FunFam" id="3.40.50.300:FF:000913">
    <property type="entry name" value="ABC multidrug transporter SitT"/>
    <property type="match status" value="1"/>
</dbReference>
<dbReference type="InterPro" id="IPR011527">
    <property type="entry name" value="ABC1_TM_dom"/>
</dbReference>
<comment type="similarity">
    <text evidence="2">Belongs to the ABC transporter superfamily. ABCB family. Multidrug resistance exporter (TC 3.A.1.201) subfamily.</text>
</comment>
<comment type="subcellular location">
    <subcellularLocation>
        <location evidence="1">Membrane</location>
        <topology evidence="1">Multi-pass membrane protein</topology>
    </subcellularLocation>
</comment>
<dbReference type="SUPFAM" id="SSF90123">
    <property type="entry name" value="ABC transporter transmembrane region"/>
    <property type="match status" value="2"/>
</dbReference>
<feature type="transmembrane region" description="Helical" evidence="11">
    <location>
        <begin position="207"/>
        <end position="227"/>
    </location>
</feature>
<feature type="transmembrane region" description="Helical" evidence="11">
    <location>
        <begin position="59"/>
        <end position="78"/>
    </location>
</feature>